<dbReference type="SMART" id="SM00388">
    <property type="entry name" value="HisKA"/>
    <property type="match status" value="1"/>
</dbReference>
<dbReference type="InterPro" id="IPR003660">
    <property type="entry name" value="HAMP_dom"/>
</dbReference>
<evidence type="ECO:0000256" key="4">
    <source>
        <dbReference type="ARBA" id="ARBA00022553"/>
    </source>
</evidence>
<keyword evidence="10 13" id="KW-1133">Transmembrane helix</keyword>
<keyword evidence="8 16" id="KW-0418">Kinase</keyword>
<evidence type="ECO:0000256" key="5">
    <source>
        <dbReference type="ARBA" id="ARBA00022679"/>
    </source>
</evidence>
<dbReference type="SMART" id="SM00387">
    <property type="entry name" value="HATPase_c"/>
    <property type="match status" value="1"/>
</dbReference>
<dbReference type="GO" id="GO:0005886">
    <property type="term" value="C:plasma membrane"/>
    <property type="evidence" value="ECO:0007669"/>
    <property type="project" value="TreeGrafter"/>
</dbReference>
<dbReference type="SUPFAM" id="SSF55874">
    <property type="entry name" value="ATPase domain of HSP90 chaperone/DNA topoisomerase II/histidine kinase"/>
    <property type="match status" value="1"/>
</dbReference>
<organism evidence="16 17">
    <name type="scientific">Vulcaniibacterium tengchongense</name>
    <dbReference type="NCBI Taxonomy" id="1273429"/>
    <lineage>
        <taxon>Bacteria</taxon>
        <taxon>Pseudomonadati</taxon>
        <taxon>Pseudomonadota</taxon>
        <taxon>Gammaproteobacteria</taxon>
        <taxon>Lysobacterales</taxon>
        <taxon>Lysobacteraceae</taxon>
        <taxon>Vulcaniibacterium</taxon>
    </lineage>
</organism>
<dbReference type="Pfam" id="PF02518">
    <property type="entry name" value="HATPase_c"/>
    <property type="match status" value="1"/>
</dbReference>
<dbReference type="InterPro" id="IPR003594">
    <property type="entry name" value="HATPase_dom"/>
</dbReference>
<dbReference type="PROSITE" id="PS50109">
    <property type="entry name" value="HIS_KIN"/>
    <property type="match status" value="1"/>
</dbReference>
<keyword evidence="5" id="KW-0808">Transferase</keyword>
<reference evidence="16 17" key="1">
    <citation type="submission" date="2018-11" db="EMBL/GenBank/DDBJ databases">
        <title>Genomic Encyclopedia of Type Strains, Phase IV (KMG-IV): sequencing the most valuable type-strain genomes for metagenomic binning, comparative biology and taxonomic classification.</title>
        <authorList>
            <person name="Goeker M."/>
        </authorList>
    </citation>
    <scope>NUCLEOTIDE SEQUENCE [LARGE SCALE GENOMIC DNA]</scope>
    <source>
        <strain evidence="16 17">DSM 25623</strain>
    </source>
</reference>
<dbReference type="InterPro" id="IPR005467">
    <property type="entry name" value="His_kinase_dom"/>
</dbReference>
<dbReference type="SUPFAM" id="SSF47384">
    <property type="entry name" value="Homodimeric domain of signal transducing histidine kinase"/>
    <property type="match status" value="1"/>
</dbReference>
<evidence type="ECO:0000313" key="16">
    <source>
        <dbReference type="EMBL" id="RPE80141.1"/>
    </source>
</evidence>
<dbReference type="RefSeq" id="WP_123770289.1">
    <property type="nucleotide sequence ID" value="NZ_RKQN01000002.1"/>
</dbReference>
<dbReference type="Gene3D" id="1.10.287.130">
    <property type="match status" value="1"/>
</dbReference>
<dbReference type="Proteomes" id="UP000269708">
    <property type="component" value="Unassembled WGS sequence"/>
</dbReference>
<keyword evidence="9" id="KW-0067">ATP-binding</keyword>
<dbReference type="PANTHER" id="PTHR45436">
    <property type="entry name" value="SENSOR HISTIDINE KINASE YKOH"/>
    <property type="match status" value="1"/>
</dbReference>
<dbReference type="GO" id="GO:0000155">
    <property type="term" value="F:phosphorelay sensor kinase activity"/>
    <property type="evidence" value="ECO:0007669"/>
    <property type="project" value="InterPro"/>
</dbReference>
<dbReference type="InterPro" id="IPR003661">
    <property type="entry name" value="HisK_dim/P_dom"/>
</dbReference>
<keyword evidence="4" id="KW-0597">Phosphoprotein</keyword>
<evidence type="ECO:0000256" key="1">
    <source>
        <dbReference type="ARBA" id="ARBA00000085"/>
    </source>
</evidence>
<feature type="transmembrane region" description="Helical" evidence="13">
    <location>
        <begin position="150"/>
        <end position="173"/>
    </location>
</feature>
<evidence type="ECO:0000256" key="8">
    <source>
        <dbReference type="ARBA" id="ARBA00022777"/>
    </source>
</evidence>
<dbReference type="InterPro" id="IPR036097">
    <property type="entry name" value="HisK_dim/P_sf"/>
</dbReference>
<sequence>MSAHSLRGRLTCALLWCIVLTWAGWSVCQFEQIKRERTGLWDASLREIGEQILRSMPDSVALLPQVPPAPAAAGPADRKMSFQVWARGRLVVHSPAAPRAPLKPDFRDGFDLRGIGGEHWRVYSLTDARRGLTVQVGRSRAMLAREVHGWVRLSLLAALGLFVVFALAVWWVIGRSLRPLTGLRDAMLARRPLDLTPLPDAALPCEVRPLVQAFNAQLQRVDQALQHERRFIADAAHELRTPLAVLGAHADLALRAGDGAEREAALRRLSAGVRRSARLSEQLLDLARLDAATAAAPRVPVELAELVVIVVRDFEMLARERGQRISLRTEPGAIRGDVDQLGILLRNLVDNALRYAGALGQIAVECRRARRDGVEGLCLSVADDGPGVPAEDRARIFDRFYRAAGSAERGCGIGLSLVARIADTHGARIEVGDGLHGRGLTVAVFFALADAEAAPRAPRAEEAGAALPLLQERPGEG</sequence>
<evidence type="ECO:0000256" key="7">
    <source>
        <dbReference type="ARBA" id="ARBA00022741"/>
    </source>
</evidence>
<evidence type="ECO:0000259" key="14">
    <source>
        <dbReference type="PROSITE" id="PS50109"/>
    </source>
</evidence>
<dbReference type="AlphaFoldDB" id="A0A3N4VLK5"/>
<dbReference type="PRINTS" id="PR00344">
    <property type="entry name" value="BCTRLSENSOR"/>
</dbReference>
<dbReference type="OrthoDB" id="9804645at2"/>
<name>A0A3N4VLK5_9GAMM</name>
<dbReference type="InterPro" id="IPR004358">
    <property type="entry name" value="Sig_transdc_His_kin-like_C"/>
</dbReference>
<keyword evidence="6 13" id="KW-0812">Transmembrane</keyword>
<keyword evidence="7" id="KW-0547">Nucleotide-binding</keyword>
<comment type="subcellular location">
    <subcellularLocation>
        <location evidence="2">Membrane</location>
        <topology evidence="2">Multi-pass membrane protein</topology>
    </subcellularLocation>
</comment>
<proteinExistence type="predicted"/>
<evidence type="ECO:0000256" key="6">
    <source>
        <dbReference type="ARBA" id="ARBA00022692"/>
    </source>
</evidence>
<keyword evidence="17" id="KW-1185">Reference proteome</keyword>
<accession>A0A3N4VLK5</accession>
<evidence type="ECO:0000256" key="11">
    <source>
        <dbReference type="ARBA" id="ARBA00023012"/>
    </source>
</evidence>
<evidence type="ECO:0000313" key="17">
    <source>
        <dbReference type="Proteomes" id="UP000269708"/>
    </source>
</evidence>
<dbReference type="GO" id="GO:0005524">
    <property type="term" value="F:ATP binding"/>
    <property type="evidence" value="ECO:0007669"/>
    <property type="project" value="UniProtKB-KW"/>
</dbReference>
<keyword evidence="11" id="KW-0902">Two-component regulatory system</keyword>
<dbReference type="InterPro" id="IPR036890">
    <property type="entry name" value="HATPase_C_sf"/>
</dbReference>
<dbReference type="Pfam" id="PF00512">
    <property type="entry name" value="HisKA"/>
    <property type="match status" value="1"/>
</dbReference>
<gene>
    <name evidence="16" type="ORF">EDC50_1973</name>
</gene>
<dbReference type="Gene3D" id="3.30.565.10">
    <property type="entry name" value="Histidine kinase-like ATPase, C-terminal domain"/>
    <property type="match status" value="1"/>
</dbReference>
<feature type="domain" description="HAMP" evidence="15">
    <location>
        <begin position="174"/>
        <end position="226"/>
    </location>
</feature>
<dbReference type="CDD" id="cd00082">
    <property type="entry name" value="HisKA"/>
    <property type="match status" value="1"/>
</dbReference>
<comment type="caution">
    <text evidence="16">The sequence shown here is derived from an EMBL/GenBank/DDBJ whole genome shotgun (WGS) entry which is preliminary data.</text>
</comment>
<evidence type="ECO:0000256" key="2">
    <source>
        <dbReference type="ARBA" id="ARBA00004141"/>
    </source>
</evidence>
<evidence type="ECO:0000256" key="3">
    <source>
        <dbReference type="ARBA" id="ARBA00012438"/>
    </source>
</evidence>
<feature type="domain" description="Histidine kinase" evidence="14">
    <location>
        <begin position="234"/>
        <end position="450"/>
    </location>
</feature>
<evidence type="ECO:0000256" key="13">
    <source>
        <dbReference type="SAM" id="Phobius"/>
    </source>
</evidence>
<evidence type="ECO:0000259" key="15">
    <source>
        <dbReference type="PROSITE" id="PS50885"/>
    </source>
</evidence>
<dbReference type="EMBL" id="RKQN01000002">
    <property type="protein sequence ID" value="RPE80141.1"/>
    <property type="molecule type" value="Genomic_DNA"/>
</dbReference>
<evidence type="ECO:0000256" key="10">
    <source>
        <dbReference type="ARBA" id="ARBA00022989"/>
    </source>
</evidence>
<dbReference type="PANTHER" id="PTHR45436:SF14">
    <property type="entry name" value="SENSOR PROTEIN QSEC"/>
    <property type="match status" value="1"/>
</dbReference>
<comment type="catalytic activity">
    <reaction evidence="1">
        <text>ATP + protein L-histidine = ADP + protein N-phospho-L-histidine.</text>
        <dbReference type="EC" id="2.7.13.3"/>
    </reaction>
</comment>
<dbReference type="PROSITE" id="PS50885">
    <property type="entry name" value="HAMP"/>
    <property type="match status" value="1"/>
</dbReference>
<evidence type="ECO:0000256" key="12">
    <source>
        <dbReference type="ARBA" id="ARBA00023136"/>
    </source>
</evidence>
<evidence type="ECO:0000256" key="9">
    <source>
        <dbReference type="ARBA" id="ARBA00022840"/>
    </source>
</evidence>
<protein>
    <recommendedName>
        <fullName evidence="3">histidine kinase</fullName>
        <ecNumber evidence="3">2.7.13.3</ecNumber>
    </recommendedName>
</protein>
<keyword evidence="12 13" id="KW-0472">Membrane</keyword>
<dbReference type="InterPro" id="IPR050428">
    <property type="entry name" value="TCS_sensor_his_kinase"/>
</dbReference>
<dbReference type="EC" id="2.7.13.3" evidence="3"/>